<evidence type="ECO:0000313" key="1">
    <source>
        <dbReference type="EMBL" id="EYB90697.1"/>
    </source>
</evidence>
<reference evidence="2" key="1">
    <citation type="journal article" date="2015" name="Nat. Genet.">
        <title>The genome and transcriptome of the zoonotic hookworm Ancylostoma ceylanicum identify infection-specific gene families.</title>
        <authorList>
            <person name="Schwarz E.M."/>
            <person name="Hu Y."/>
            <person name="Antoshechkin I."/>
            <person name="Miller M.M."/>
            <person name="Sternberg P.W."/>
            <person name="Aroian R.V."/>
        </authorList>
    </citation>
    <scope>NUCLEOTIDE SEQUENCE</scope>
    <source>
        <strain evidence="2">HY135</strain>
    </source>
</reference>
<proteinExistence type="predicted"/>
<dbReference type="EMBL" id="JARK01001551">
    <property type="protein sequence ID" value="EYB90697.1"/>
    <property type="molecule type" value="Genomic_DNA"/>
</dbReference>
<organism evidence="1 2">
    <name type="scientific">Ancylostoma ceylanicum</name>
    <dbReference type="NCBI Taxonomy" id="53326"/>
    <lineage>
        <taxon>Eukaryota</taxon>
        <taxon>Metazoa</taxon>
        <taxon>Ecdysozoa</taxon>
        <taxon>Nematoda</taxon>
        <taxon>Chromadorea</taxon>
        <taxon>Rhabditida</taxon>
        <taxon>Rhabditina</taxon>
        <taxon>Rhabditomorpha</taxon>
        <taxon>Strongyloidea</taxon>
        <taxon>Ancylostomatidae</taxon>
        <taxon>Ancylostomatinae</taxon>
        <taxon>Ancylostoma</taxon>
    </lineage>
</organism>
<sequence>MFSLLLETLNIELTREGCQMSMGFQCESHVTIWNRGRSFQICSSPVLNGKAKGVMNSFPLRPRSFERTLLG</sequence>
<dbReference type="Proteomes" id="UP000024635">
    <property type="component" value="Unassembled WGS sequence"/>
</dbReference>
<protein>
    <submittedName>
        <fullName evidence="1">Uncharacterized protein</fullName>
    </submittedName>
</protein>
<evidence type="ECO:0000313" key="2">
    <source>
        <dbReference type="Proteomes" id="UP000024635"/>
    </source>
</evidence>
<accession>A0A016SJZ7</accession>
<gene>
    <name evidence="1" type="primary">Acey_s0215.g2351</name>
    <name evidence="1" type="ORF">Y032_0215g2351</name>
</gene>
<dbReference type="AlphaFoldDB" id="A0A016SJZ7"/>
<comment type="caution">
    <text evidence="1">The sequence shown here is derived from an EMBL/GenBank/DDBJ whole genome shotgun (WGS) entry which is preliminary data.</text>
</comment>
<keyword evidence="2" id="KW-1185">Reference proteome</keyword>
<name>A0A016SJZ7_9BILA</name>